<evidence type="ECO:0000313" key="5">
    <source>
        <dbReference type="Proteomes" id="UP001431572"/>
    </source>
</evidence>
<evidence type="ECO:0000313" key="3">
    <source>
        <dbReference type="EMBL" id="WJW69168.1"/>
    </source>
</evidence>
<dbReference type="Proteomes" id="UP001431572">
    <property type="component" value="Chromosome 2"/>
</dbReference>
<gene>
    <name evidence="2" type="ORF">HXX08_15415</name>
    <name evidence="3" type="ORF">OZ401_002764</name>
</gene>
<dbReference type="PANTHER" id="PTHR15020">
    <property type="entry name" value="FLAVIN REDUCTASE-RELATED"/>
    <property type="match status" value="1"/>
</dbReference>
<reference evidence="2 4" key="1">
    <citation type="submission" date="2020-06" db="EMBL/GenBank/DDBJ databases">
        <title>Anoxygenic phototrophic Chloroflexota member uses a Type I reaction center.</title>
        <authorList>
            <person name="Tsuji J.M."/>
            <person name="Shaw N.A."/>
            <person name="Nagashima S."/>
            <person name="Venkiteswaran J."/>
            <person name="Schiff S.L."/>
            <person name="Hanada S."/>
            <person name="Tank M."/>
            <person name="Neufeld J.D."/>
        </authorList>
    </citation>
    <scope>NUCLEOTIDE SEQUENCE [LARGE SCALE GENOMIC DNA]</scope>
    <source>
        <strain evidence="2">L227-S17</strain>
    </source>
</reference>
<dbReference type="PANTHER" id="PTHR15020:SF50">
    <property type="entry name" value="UPF0659 PROTEIN YMR090W"/>
    <property type="match status" value="1"/>
</dbReference>
<dbReference type="InterPro" id="IPR016040">
    <property type="entry name" value="NAD(P)-bd_dom"/>
</dbReference>
<evidence type="ECO:0000313" key="2">
    <source>
        <dbReference type="EMBL" id="NWJ47250.1"/>
    </source>
</evidence>
<dbReference type="Pfam" id="PF13460">
    <property type="entry name" value="NAD_binding_10"/>
    <property type="match status" value="1"/>
</dbReference>
<organism evidence="2 4">
    <name type="scientific">Candidatus Chlorohelix allophototropha</name>
    <dbReference type="NCBI Taxonomy" id="3003348"/>
    <lineage>
        <taxon>Bacteria</taxon>
        <taxon>Bacillati</taxon>
        <taxon>Chloroflexota</taxon>
        <taxon>Chloroflexia</taxon>
        <taxon>Candidatus Chloroheliales</taxon>
        <taxon>Candidatus Chloroheliaceae</taxon>
        <taxon>Candidatus Chlorohelix</taxon>
    </lineage>
</organism>
<feature type="domain" description="NAD(P)-binding" evidence="1">
    <location>
        <begin position="12"/>
        <end position="212"/>
    </location>
</feature>
<dbReference type="InterPro" id="IPR036291">
    <property type="entry name" value="NAD(P)-bd_dom_sf"/>
</dbReference>
<reference evidence="3" key="2">
    <citation type="journal article" date="2024" name="Nature">
        <title>Anoxygenic phototroph of the Chloroflexota uses a type I reaction centre.</title>
        <authorList>
            <person name="Tsuji J.M."/>
            <person name="Shaw N.A."/>
            <person name="Nagashima S."/>
            <person name="Venkiteswaran J.J."/>
            <person name="Schiff S.L."/>
            <person name="Watanabe T."/>
            <person name="Fukui M."/>
            <person name="Hanada S."/>
            <person name="Tank M."/>
            <person name="Neufeld J.D."/>
        </authorList>
    </citation>
    <scope>NUCLEOTIDE SEQUENCE</scope>
    <source>
        <strain evidence="3">L227-S17</strain>
    </source>
</reference>
<dbReference type="AlphaFoldDB" id="A0A8T7M554"/>
<evidence type="ECO:0000259" key="1">
    <source>
        <dbReference type="Pfam" id="PF13460"/>
    </source>
</evidence>
<protein>
    <submittedName>
        <fullName evidence="2">SDR family oxidoreductase</fullName>
    </submittedName>
</protein>
<name>A0A8T7M554_9CHLR</name>
<dbReference type="SUPFAM" id="SSF51735">
    <property type="entry name" value="NAD(P)-binding Rossmann-fold domains"/>
    <property type="match status" value="1"/>
</dbReference>
<evidence type="ECO:0000313" key="4">
    <source>
        <dbReference type="Proteomes" id="UP000521676"/>
    </source>
</evidence>
<keyword evidence="5" id="KW-1185">Reference proteome</keyword>
<dbReference type="RefSeq" id="WP_341471055.1">
    <property type="nucleotide sequence ID" value="NZ_CP128400.1"/>
</dbReference>
<dbReference type="Proteomes" id="UP000521676">
    <property type="component" value="Unassembled WGS sequence"/>
</dbReference>
<accession>A0A8T7M554</accession>
<dbReference type="EMBL" id="JACATZ010000003">
    <property type="protein sequence ID" value="NWJ47250.1"/>
    <property type="molecule type" value="Genomic_DNA"/>
</dbReference>
<dbReference type="CDD" id="cd05243">
    <property type="entry name" value="SDR_a5"/>
    <property type="match status" value="1"/>
</dbReference>
<dbReference type="Gene3D" id="3.40.50.720">
    <property type="entry name" value="NAD(P)-binding Rossmann-like Domain"/>
    <property type="match status" value="1"/>
</dbReference>
<proteinExistence type="predicted"/>
<sequence length="245" mass="27035">MANYDGLVLVAGATGGVGRRVVRALVNEGIKTRVLVRDNKKGEILAKLGVEVFIIDVANPQTTAETFAKAVKGVTAIISALGTRQMFSNSNGLKQVDYFGNKRLIDAARAEGVKHYILNSTMGVHQDRSLLHPFSIPFYPKWQAEEYLVKSGLPYTIIRPGGLVDSDEELKLPSGAKRRPVLAESRLSGDDGFNILGRVHREDVALTMVRSLWTSQMQSHIYDLLDYSSVKPNKREKIVKELLAS</sequence>
<dbReference type="EMBL" id="CP128400">
    <property type="protein sequence ID" value="WJW69168.1"/>
    <property type="molecule type" value="Genomic_DNA"/>
</dbReference>